<dbReference type="EMBL" id="QMDW01000021">
    <property type="protein sequence ID" value="RJX48404.1"/>
    <property type="molecule type" value="Genomic_DNA"/>
</dbReference>
<accession>A0A3A6QBZ4</accession>
<name>A0A3A6QBZ4_9EURY</name>
<feature type="region of interest" description="Disordered" evidence="1">
    <location>
        <begin position="1"/>
        <end position="23"/>
    </location>
</feature>
<sequence length="96" mass="10394">MSDGDDSDDESTPTVQLGDGRAVEGAPIARVAARLAWPQTKSDILEKFGDTDIRTPDGPQSLATILESVDDTYFDRRQTFVAAVRDVIGREPVATE</sequence>
<dbReference type="AlphaFoldDB" id="A0A3A6QBZ4"/>
<comment type="caution">
    <text evidence="2">The sequence shown here is derived from an EMBL/GenBank/DDBJ whole genome shotgun (WGS) entry which is preliminary data.</text>
</comment>
<dbReference type="Pfam" id="PF19102">
    <property type="entry name" value="DUF5789"/>
    <property type="match status" value="1"/>
</dbReference>
<reference evidence="2 3" key="1">
    <citation type="submission" date="2018-06" db="EMBL/GenBank/DDBJ databases">
        <title>Halonotius sp. F13-13 a new haloarchaeeon isolated from a solar saltern from Isla Cristina, Huelva, Spain.</title>
        <authorList>
            <person name="Duran-Viseras A."/>
            <person name="Sanchez-Porro C."/>
            <person name="Ventosa A."/>
        </authorList>
    </citation>
    <scope>NUCLEOTIDE SEQUENCE [LARGE SCALE GENOMIC DNA]</scope>
    <source>
        <strain evidence="2 3">CECT 7525</strain>
    </source>
</reference>
<evidence type="ECO:0000313" key="3">
    <source>
        <dbReference type="Proteomes" id="UP000281564"/>
    </source>
</evidence>
<keyword evidence="3" id="KW-1185">Reference proteome</keyword>
<organism evidence="2 3">
    <name type="scientific">Halonotius pteroides</name>
    <dbReference type="NCBI Taxonomy" id="268735"/>
    <lineage>
        <taxon>Archaea</taxon>
        <taxon>Methanobacteriati</taxon>
        <taxon>Methanobacteriota</taxon>
        <taxon>Stenosarchaea group</taxon>
        <taxon>Halobacteria</taxon>
        <taxon>Halobacteriales</taxon>
        <taxon>Haloferacaceae</taxon>
        <taxon>Halonotius</taxon>
    </lineage>
</organism>
<dbReference type="Proteomes" id="UP000281564">
    <property type="component" value="Unassembled WGS sequence"/>
</dbReference>
<dbReference type="RefSeq" id="WP_120085685.1">
    <property type="nucleotide sequence ID" value="NZ_QMDW01000021.1"/>
</dbReference>
<dbReference type="OrthoDB" id="195084at2157"/>
<evidence type="ECO:0000313" key="2">
    <source>
        <dbReference type="EMBL" id="RJX48404.1"/>
    </source>
</evidence>
<dbReference type="InterPro" id="IPR043899">
    <property type="entry name" value="DUF5789"/>
</dbReference>
<evidence type="ECO:0000256" key="1">
    <source>
        <dbReference type="SAM" id="MobiDB-lite"/>
    </source>
</evidence>
<proteinExistence type="predicted"/>
<feature type="compositionally biased region" description="Acidic residues" evidence="1">
    <location>
        <begin position="1"/>
        <end position="11"/>
    </location>
</feature>
<gene>
    <name evidence="2" type="ORF">DP106_12235</name>
</gene>
<protein>
    <submittedName>
        <fullName evidence="2">Uncharacterized protein</fullName>
    </submittedName>
</protein>